<dbReference type="AlphaFoldDB" id="A0AB39TCN1"/>
<evidence type="ECO:0008006" key="3">
    <source>
        <dbReference type="Google" id="ProtNLM"/>
    </source>
</evidence>
<evidence type="ECO:0000256" key="1">
    <source>
        <dbReference type="SAM" id="MobiDB-lite"/>
    </source>
</evidence>
<dbReference type="EMBL" id="CP163445">
    <property type="protein sequence ID" value="XDQ77159.1"/>
    <property type="molecule type" value="Genomic_DNA"/>
</dbReference>
<dbReference type="RefSeq" id="WP_244178992.1">
    <property type="nucleotide sequence ID" value="NZ_CP163445.1"/>
</dbReference>
<feature type="compositionally biased region" description="Basic and acidic residues" evidence="1">
    <location>
        <begin position="39"/>
        <end position="55"/>
    </location>
</feature>
<reference evidence="2" key="1">
    <citation type="submission" date="2024-07" db="EMBL/GenBank/DDBJ databases">
        <authorList>
            <person name="Yu S.T."/>
        </authorList>
    </citation>
    <scope>NUCLEOTIDE SEQUENCE</scope>
    <source>
        <strain evidence="2">Y1</strain>
    </source>
</reference>
<name>A0AB39TCN1_9ACTN</name>
<gene>
    <name evidence="2" type="ORF">AB2U05_01005</name>
</gene>
<proteinExistence type="predicted"/>
<organism evidence="2">
    <name type="scientific">Streptomyces sp. Y1</name>
    <dbReference type="NCBI Taxonomy" id="3238634"/>
    <lineage>
        <taxon>Bacteria</taxon>
        <taxon>Bacillati</taxon>
        <taxon>Actinomycetota</taxon>
        <taxon>Actinomycetes</taxon>
        <taxon>Kitasatosporales</taxon>
        <taxon>Streptomycetaceae</taxon>
        <taxon>Streptomyces</taxon>
    </lineage>
</organism>
<evidence type="ECO:0000313" key="2">
    <source>
        <dbReference type="EMBL" id="XDQ77159.1"/>
    </source>
</evidence>
<sequence>MNVAQNHNGQFRCQTLAQTIGQIKVYTNVAVAHTLPNQDRPERGRPEIEDPRGST</sequence>
<feature type="region of interest" description="Disordered" evidence="1">
    <location>
        <begin position="34"/>
        <end position="55"/>
    </location>
</feature>
<accession>A0AB39TCN1</accession>
<protein>
    <recommendedName>
        <fullName evidence="3">Transposase</fullName>
    </recommendedName>
</protein>